<gene>
    <name evidence="2" type="ORF">ATZ99_13200</name>
</gene>
<dbReference type="Proteomes" id="UP000075737">
    <property type="component" value="Unassembled WGS sequence"/>
</dbReference>
<keyword evidence="1" id="KW-1133">Transmembrane helix</keyword>
<evidence type="ECO:0000313" key="2">
    <source>
        <dbReference type="EMBL" id="KYO66128.1"/>
    </source>
</evidence>
<keyword evidence="1" id="KW-0812">Transmembrane</keyword>
<evidence type="ECO:0000313" key="3">
    <source>
        <dbReference type="Proteomes" id="UP000075737"/>
    </source>
</evidence>
<dbReference type="STRING" id="520767.ATZ99_13200"/>
<dbReference type="AlphaFoldDB" id="A0A162MI50"/>
<name>A0A162MI50_9FIRM</name>
<dbReference type="RefSeq" id="WP_245641328.1">
    <property type="nucleotide sequence ID" value="NZ_LOHZ01000030.1"/>
</dbReference>
<accession>A0A162MI50</accession>
<evidence type="ECO:0000256" key="1">
    <source>
        <dbReference type="SAM" id="Phobius"/>
    </source>
</evidence>
<feature type="transmembrane region" description="Helical" evidence="1">
    <location>
        <begin position="12"/>
        <end position="34"/>
    </location>
</feature>
<reference evidence="2 3" key="1">
    <citation type="submission" date="2015-12" db="EMBL/GenBank/DDBJ databases">
        <title>Draft genome of Thermovenabulum gondwanense isolated from a red thermophilic microbial mat colonisisng an outflow channel of a bore well.</title>
        <authorList>
            <person name="Patel B.K."/>
        </authorList>
    </citation>
    <scope>NUCLEOTIDE SEQUENCE [LARGE SCALE GENOMIC DNA]</scope>
    <source>
        <strain evidence="2 3">R270</strain>
    </source>
</reference>
<organism evidence="2 3">
    <name type="scientific">Thermovenabulum gondwanense</name>
    <dbReference type="NCBI Taxonomy" id="520767"/>
    <lineage>
        <taxon>Bacteria</taxon>
        <taxon>Bacillati</taxon>
        <taxon>Bacillota</taxon>
        <taxon>Clostridia</taxon>
        <taxon>Thermosediminibacterales</taxon>
        <taxon>Thermosediminibacteraceae</taxon>
        <taxon>Thermovenabulum</taxon>
    </lineage>
</organism>
<sequence length="130" mass="15391">MNTSWLKVIGEVLTSEAVMEPIIAALLGYGINVYNKNRRFRMIMEITADVVDYIEEHYKEWGIKGNQKMEKFLEIFAKEFKKHFGRKPTREELETAKIRAEALVFRARLASMNYYNYDNYNIIKKSVIKK</sequence>
<protein>
    <submittedName>
        <fullName evidence="2">Uncharacterized protein</fullName>
    </submittedName>
</protein>
<dbReference type="EMBL" id="LOHZ01000030">
    <property type="protein sequence ID" value="KYO66128.1"/>
    <property type="molecule type" value="Genomic_DNA"/>
</dbReference>
<keyword evidence="1" id="KW-0472">Membrane</keyword>
<comment type="caution">
    <text evidence="2">The sequence shown here is derived from an EMBL/GenBank/DDBJ whole genome shotgun (WGS) entry which is preliminary data.</text>
</comment>
<keyword evidence="3" id="KW-1185">Reference proteome</keyword>
<proteinExistence type="predicted"/>